<dbReference type="STRING" id="105696.A0A1Y2M0F1"/>
<dbReference type="Pfam" id="PF06985">
    <property type="entry name" value="HET"/>
    <property type="match status" value="1"/>
</dbReference>
<feature type="domain" description="Heterokaryon incompatibility" evidence="1">
    <location>
        <begin position="202"/>
        <end position="344"/>
    </location>
</feature>
<dbReference type="InParanoid" id="A0A1Y2M0F1"/>
<proteinExistence type="predicted"/>
<dbReference type="Proteomes" id="UP000193240">
    <property type="component" value="Unassembled WGS sequence"/>
</dbReference>
<evidence type="ECO:0000313" key="2">
    <source>
        <dbReference type="EMBL" id="OSS49269.1"/>
    </source>
</evidence>
<sequence>MQLRSGRSTGLPLQLVEHPCVSTSDSPGSGLCLRCLEMFQSDEDGHEDGSEGLRMLFNSDTMHELSPDACPVCAIIEFEASTYQEELSRISYSFRASEKFGRRCWLSFFTSSTFSNTLPLQILPADNVNASRQWTDALPATTVTEESIEFLRRELTTCSAQHKFCRTPLGAPPTRLLRIERLRGGSEHVYLEYSDIAKSYSYATLSHCWGGMQPMCLTKETEETLRAGICSNDLPKTFREAVSVCLRLEIEFLWIDSLCIFQDNLQDWATEAGTMHSVYKNALLNIAANGAANASVGLSFERNPLAFRPFCVSIGSAKWVFPPDWPALSIRKGPLLKRAWVLQERTLSRRVIHFTVAGPRWECIQHLTSEVYPSESVKRVAHYTDRSQMFQGVFSKLAMSKQGPFDLKNARGHRECYNCWLGLRSEYTRCGITKSEDKLAAIQGIAQTIKETVGVELVCGMWKNLLILEMLWEVLTGSYQSDPPHLLQWRAPSWCWASSDFQLGVKTYPQRHLTCPRFEEMARIKTLEVNALPSGQVLDASLTLKGRPVRAKIAAGDITSQNPSHAIVSCKYEELRIDDRYLVFDRLPLSPYADDLTFFALARCQCTKVISYDNVSEVKEVTPTIAALMLRRLPTTPPTYSRVGVIRLETKDACDFYMQNQSAEEEELALV</sequence>
<reference evidence="2 3" key="1">
    <citation type="journal article" date="2017" name="Genome Announc.">
        <title>Genome sequence of the saprophytic ascomycete Epicoccum nigrum ICMP 19927 strain isolated from New Zealand.</title>
        <authorList>
            <person name="Fokin M."/>
            <person name="Fleetwood D."/>
            <person name="Weir B.S."/>
            <person name="Villas-Boas S.G."/>
        </authorList>
    </citation>
    <scope>NUCLEOTIDE SEQUENCE [LARGE SCALE GENOMIC DNA]</scope>
    <source>
        <strain evidence="2 3">ICMP 19927</strain>
    </source>
</reference>
<dbReference type="AlphaFoldDB" id="A0A1Y2M0F1"/>
<evidence type="ECO:0000259" key="1">
    <source>
        <dbReference type="Pfam" id="PF06985"/>
    </source>
</evidence>
<dbReference type="OMA" id="HANEAFP"/>
<keyword evidence="3" id="KW-1185">Reference proteome</keyword>
<dbReference type="EMBL" id="KZ107844">
    <property type="protein sequence ID" value="OSS49269.1"/>
    <property type="molecule type" value="Genomic_DNA"/>
</dbReference>
<accession>A0A1Y2M0F1</accession>
<gene>
    <name evidence="2" type="ORF">B5807_05445</name>
</gene>
<dbReference type="PANTHER" id="PTHR33112:SF15">
    <property type="entry name" value="HETEROKARYON INCOMPATIBILITY DOMAIN-CONTAINING PROTEIN"/>
    <property type="match status" value="1"/>
</dbReference>
<organism evidence="2 3">
    <name type="scientific">Epicoccum nigrum</name>
    <name type="common">Soil fungus</name>
    <name type="synonym">Epicoccum purpurascens</name>
    <dbReference type="NCBI Taxonomy" id="105696"/>
    <lineage>
        <taxon>Eukaryota</taxon>
        <taxon>Fungi</taxon>
        <taxon>Dikarya</taxon>
        <taxon>Ascomycota</taxon>
        <taxon>Pezizomycotina</taxon>
        <taxon>Dothideomycetes</taxon>
        <taxon>Pleosporomycetidae</taxon>
        <taxon>Pleosporales</taxon>
        <taxon>Pleosporineae</taxon>
        <taxon>Didymellaceae</taxon>
        <taxon>Epicoccum</taxon>
    </lineage>
</organism>
<name>A0A1Y2M0F1_EPING</name>
<dbReference type="InterPro" id="IPR010730">
    <property type="entry name" value="HET"/>
</dbReference>
<dbReference type="PANTHER" id="PTHR33112">
    <property type="entry name" value="DOMAIN PROTEIN, PUTATIVE-RELATED"/>
    <property type="match status" value="1"/>
</dbReference>
<protein>
    <recommendedName>
        <fullName evidence="1">Heterokaryon incompatibility domain-containing protein</fullName>
    </recommendedName>
</protein>
<evidence type="ECO:0000313" key="3">
    <source>
        <dbReference type="Proteomes" id="UP000193240"/>
    </source>
</evidence>